<gene>
    <name evidence="1" type="ORF">Pmar_PMAR007675</name>
</gene>
<proteinExistence type="predicted"/>
<dbReference type="RefSeq" id="XP_002769262.1">
    <property type="nucleotide sequence ID" value="XM_002769216.1"/>
</dbReference>
<dbReference type="AlphaFoldDB" id="C5LMT9"/>
<evidence type="ECO:0000313" key="1">
    <source>
        <dbReference type="EMBL" id="EER01980.1"/>
    </source>
</evidence>
<dbReference type="OrthoDB" id="28939at2759"/>
<dbReference type="Proteomes" id="UP000007800">
    <property type="component" value="Unassembled WGS sequence"/>
</dbReference>
<accession>C5LMT9</accession>
<organism evidence="2">
    <name type="scientific">Perkinsus marinus (strain ATCC 50983 / TXsc)</name>
    <dbReference type="NCBI Taxonomy" id="423536"/>
    <lineage>
        <taxon>Eukaryota</taxon>
        <taxon>Sar</taxon>
        <taxon>Alveolata</taxon>
        <taxon>Perkinsozoa</taxon>
        <taxon>Perkinsea</taxon>
        <taxon>Perkinsida</taxon>
        <taxon>Perkinsidae</taxon>
        <taxon>Perkinsus</taxon>
    </lineage>
</organism>
<dbReference type="InParanoid" id="C5LMT9"/>
<protein>
    <submittedName>
        <fullName evidence="1">Sjoegren syndrome/scleroderma autoantigen, putative</fullName>
    </submittedName>
</protein>
<dbReference type="OMA" id="TEKRTDC"/>
<dbReference type="PANTHER" id="PTHR16537">
    <property type="entry name" value="SJOEGREN SYNDROME/SCLERODERMA AUTOANTIGEN 1"/>
    <property type="match status" value="1"/>
</dbReference>
<dbReference type="GeneID" id="9054608"/>
<dbReference type="PANTHER" id="PTHR16537:SF1">
    <property type="entry name" value="PROTEIN ZNRD2"/>
    <property type="match status" value="1"/>
</dbReference>
<dbReference type="InterPro" id="IPR009563">
    <property type="entry name" value="SSSCA1"/>
</dbReference>
<dbReference type="EMBL" id="GG683573">
    <property type="protein sequence ID" value="EER01980.1"/>
    <property type="molecule type" value="Genomic_DNA"/>
</dbReference>
<dbReference type="Pfam" id="PF06677">
    <property type="entry name" value="Auto_anti-p27"/>
    <property type="match status" value="1"/>
</dbReference>
<dbReference type="InterPro" id="IPR051888">
    <property type="entry name" value="UPF0148_domain"/>
</dbReference>
<keyword evidence="2" id="KW-1185">Reference proteome</keyword>
<reference evidence="1 2" key="1">
    <citation type="submission" date="2008-07" db="EMBL/GenBank/DDBJ databases">
        <authorList>
            <person name="El-Sayed N."/>
            <person name="Caler E."/>
            <person name="Inman J."/>
            <person name="Amedeo P."/>
            <person name="Hass B."/>
            <person name="Wortman J."/>
        </authorList>
    </citation>
    <scope>NUCLEOTIDE SEQUENCE [LARGE SCALE GENOMIC DNA]</scope>
    <source>
        <strain evidence="2">ATCC 50983 / TXsc</strain>
    </source>
</reference>
<evidence type="ECO:0000313" key="2">
    <source>
        <dbReference type="Proteomes" id="UP000007800"/>
    </source>
</evidence>
<name>C5LMT9_PERM5</name>
<sequence>MPSDTSAAIGEYLLKGWAMLGESCPQCCIPLMRSPDRVKMMCVGCHTEWPTDEAPKINNGIPQQSTSPVEQREEQLQQSACIDKADSVEVKTEEKSTGWRRTATGELPHLYRIRGKNVCVIECLPESLEKKMNYLSKRLDDAVDVDSIDRIIATMGSCSEMIERLSKH</sequence>